<sequence>MSYVKVSDPSIIDLSAWQQVISVVNEHSDSISAITNNFGTSTSSDWTKSDVARLYDPANQIIMTGRVTIATASLTPNGNGLYYGTVNLDAATFASMPIVTATVNMGSTGGDVATSDPDVVVAVYSVSPSLFKWRLMRANGSNTATRALTGTFFINWTAIGPK</sequence>
<protein>
    <submittedName>
        <fullName evidence="1">Uncharacterized protein</fullName>
    </submittedName>
</protein>
<accession>A0A6J7WNC9</accession>
<reference evidence="1" key="1">
    <citation type="submission" date="2020-05" db="EMBL/GenBank/DDBJ databases">
        <authorList>
            <person name="Chiriac C."/>
            <person name="Salcher M."/>
            <person name="Ghai R."/>
            <person name="Kavagutti S V."/>
        </authorList>
    </citation>
    <scope>NUCLEOTIDE SEQUENCE</scope>
</reference>
<organism evidence="1">
    <name type="scientific">uncultured Caudovirales phage</name>
    <dbReference type="NCBI Taxonomy" id="2100421"/>
    <lineage>
        <taxon>Viruses</taxon>
        <taxon>Duplodnaviria</taxon>
        <taxon>Heunggongvirae</taxon>
        <taxon>Uroviricota</taxon>
        <taxon>Caudoviricetes</taxon>
        <taxon>Peduoviridae</taxon>
        <taxon>Maltschvirus</taxon>
        <taxon>Maltschvirus maltsch</taxon>
    </lineage>
</organism>
<evidence type="ECO:0000313" key="1">
    <source>
        <dbReference type="EMBL" id="CAB5218155.1"/>
    </source>
</evidence>
<dbReference type="EMBL" id="LR798257">
    <property type="protein sequence ID" value="CAB5218155.1"/>
    <property type="molecule type" value="Genomic_DNA"/>
</dbReference>
<proteinExistence type="predicted"/>
<gene>
    <name evidence="1" type="ORF">UFOVP204_37</name>
</gene>
<name>A0A6J7WNC9_9CAUD</name>